<dbReference type="CDD" id="cd22582">
    <property type="entry name" value="BRcat_RBR_unk"/>
    <property type="match status" value="1"/>
</dbReference>
<dbReference type="Gene3D" id="3.30.40.10">
    <property type="entry name" value="Zinc/RING finger domain, C3HC4 (zinc finger)"/>
    <property type="match status" value="1"/>
</dbReference>
<organism evidence="16 17">
    <name type="scientific">Thalictrum thalictroides</name>
    <name type="common">Rue-anemone</name>
    <name type="synonym">Anemone thalictroides</name>
    <dbReference type="NCBI Taxonomy" id="46969"/>
    <lineage>
        <taxon>Eukaryota</taxon>
        <taxon>Viridiplantae</taxon>
        <taxon>Streptophyta</taxon>
        <taxon>Embryophyta</taxon>
        <taxon>Tracheophyta</taxon>
        <taxon>Spermatophyta</taxon>
        <taxon>Magnoliopsida</taxon>
        <taxon>Ranunculales</taxon>
        <taxon>Ranunculaceae</taxon>
        <taxon>Thalictroideae</taxon>
        <taxon>Thalictrum</taxon>
    </lineage>
</organism>
<feature type="domain" description="RING-type" evidence="14">
    <location>
        <begin position="36"/>
        <end position="82"/>
    </location>
</feature>
<evidence type="ECO:0000256" key="10">
    <source>
        <dbReference type="ARBA" id="ARBA00022786"/>
    </source>
</evidence>
<evidence type="ECO:0000256" key="4">
    <source>
        <dbReference type="ARBA" id="ARBA00005884"/>
    </source>
</evidence>
<name>A0A7J6UV24_THATH</name>
<comment type="caution">
    <text evidence="16">The sequence shown here is derived from an EMBL/GenBank/DDBJ whole genome shotgun (WGS) entry which is preliminary data.</text>
</comment>
<evidence type="ECO:0000256" key="8">
    <source>
        <dbReference type="ARBA" id="ARBA00022737"/>
    </source>
</evidence>
<evidence type="ECO:0000256" key="7">
    <source>
        <dbReference type="ARBA" id="ARBA00022723"/>
    </source>
</evidence>
<evidence type="ECO:0000256" key="5">
    <source>
        <dbReference type="ARBA" id="ARBA00012251"/>
    </source>
</evidence>
<dbReference type="InterPro" id="IPR002867">
    <property type="entry name" value="IBR_dom"/>
</dbReference>
<keyword evidence="10" id="KW-0833">Ubl conjugation pathway</keyword>
<dbReference type="GO" id="GO:0008270">
    <property type="term" value="F:zinc ion binding"/>
    <property type="evidence" value="ECO:0007669"/>
    <property type="project" value="UniProtKB-KW"/>
</dbReference>
<dbReference type="Pfam" id="PF01485">
    <property type="entry name" value="IBR"/>
    <property type="match status" value="2"/>
</dbReference>
<dbReference type="OrthoDB" id="10009520at2759"/>
<dbReference type="InterPro" id="IPR013083">
    <property type="entry name" value="Znf_RING/FYVE/PHD"/>
</dbReference>
<evidence type="ECO:0000256" key="12">
    <source>
        <dbReference type="PROSITE-ProRule" id="PRU00175"/>
    </source>
</evidence>
<evidence type="ECO:0000313" key="17">
    <source>
        <dbReference type="Proteomes" id="UP000554482"/>
    </source>
</evidence>
<feature type="domain" description="RING-type" evidence="15">
    <location>
        <begin position="32"/>
        <end position="234"/>
    </location>
</feature>
<reference evidence="16 17" key="1">
    <citation type="submission" date="2020-06" db="EMBL/GenBank/DDBJ databases">
        <title>Transcriptomic and genomic resources for Thalictrum thalictroides and T. hernandezii: Facilitating candidate gene discovery in an emerging model plant lineage.</title>
        <authorList>
            <person name="Arias T."/>
            <person name="Riano-Pachon D.M."/>
            <person name="Di Stilio V.S."/>
        </authorList>
    </citation>
    <scope>NUCLEOTIDE SEQUENCE [LARGE SCALE GENOMIC DNA]</scope>
    <source>
        <strain evidence="17">cv. WT478/WT964</strain>
        <tissue evidence="16">Leaves</tissue>
    </source>
</reference>
<evidence type="ECO:0000313" key="16">
    <source>
        <dbReference type="EMBL" id="KAF5176419.1"/>
    </source>
</evidence>
<evidence type="ECO:0000256" key="6">
    <source>
        <dbReference type="ARBA" id="ARBA00022679"/>
    </source>
</evidence>
<dbReference type="CDD" id="cd22584">
    <property type="entry name" value="Rcat_RBR_unk"/>
    <property type="match status" value="1"/>
</dbReference>
<evidence type="ECO:0000256" key="2">
    <source>
        <dbReference type="ARBA" id="ARBA00001947"/>
    </source>
</evidence>
<comment type="catalytic activity">
    <reaction evidence="1">
        <text>[E2 ubiquitin-conjugating enzyme]-S-ubiquitinyl-L-cysteine + [acceptor protein]-L-lysine = [E2 ubiquitin-conjugating enzyme]-L-cysteine + [acceptor protein]-N(6)-ubiquitinyl-L-lysine.</text>
        <dbReference type="EC" id="2.3.2.31"/>
    </reaction>
</comment>
<keyword evidence="9 12" id="KW-0863">Zinc-finger</keyword>
<dbReference type="PROSITE" id="PS50089">
    <property type="entry name" value="ZF_RING_2"/>
    <property type="match status" value="1"/>
</dbReference>
<evidence type="ECO:0000259" key="15">
    <source>
        <dbReference type="PROSITE" id="PS51873"/>
    </source>
</evidence>
<dbReference type="SUPFAM" id="SSF57850">
    <property type="entry name" value="RING/U-box"/>
    <property type="match status" value="3"/>
</dbReference>
<comment type="function">
    <text evidence="3">Might act as an E3 ubiquitin-protein ligase, or as part of E3 complex, which accepts ubiquitin from specific E2 ubiquitin-conjugating enzymes and then transfers it to substrates.</text>
</comment>
<dbReference type="AlphaFoldDB" id="A0A7J6UV24"/>
<dbReference type="InterPro" id="IPR017907">
    <property type="entry name" value="Znf_RING_CS"/>
</dbReference>
<evidence type="ECO:0000256" key="11">
    <source>
        <dbReference type="ARBA" id="ARBA00022833"/>
    </source>
</evidence>
<sequence>MARKRRRGAQPQPQQGPVTLVASNKKPCQPKPENFCEVCMDEKEKQEMFNHNNKCCHSFCSECIGKHIASKIQENITSITCPDVNCETVLEPEFCQALVPQEVFDRWMDVLCESIIVGSQKFYCPFKDCSALIINDGEEVVRESECMNCRRLFCAQCKVPWHGDLSCEDFKKLNEEDADAVVVKLAEKKKWRRCPSCKFYVEKRDGCLHITCRCGFQFCYACGATYTPNHGGCQ</sequence>
<protein>
    <recommendedName>
        <fullName evidence="5">RBR-type E3 ubiquitin transferase</fullName>
        <ecNumber evidence="5">2.3.2.31</ecNumber>
    </recommendedName>
</protein>
<proteinExistence type="inferred from homology"/>
<evidence type="ECO:0000256" key="13">
    <source>
        <dbReference type="SAM" id="MobiDB-lite"/>
    </source>
</evidence>
<dbReference type="FunFam" id="3.30.40.10:FF:000230">
    <property type="entry name" value="RBR-type E3 ubiquitin transferase"/>
    <property type="match status" value="1"/>
</dbReference>
<keyword evidence="11" id="KW-0862">Zinc</keyword>
<dbReference type="Gene3D" id="1.20.120.1750">
    <property type="match status" value="1"/>
</dbReference>
<dbReference type="SMART" id="SM00647">
    <property type="entry name" value="IBR"/>
    <property type="match status" value="2"/>
</dbReference>
<evidence type="ECO:0000256" key="1">
    <source>
        <dbReference type="ARBA" id="ARBA00001798"/>
    </source>
</evidence>
<gene>
    <name evidence="16" type="ORF">FRX31_033994</name>
</gene>
<comment type="similarity">
    <text evidence="4">Belongs to the RBR family. Ariadne subfamily.</text>
</comment>
<evidence type="ECO:0000256" key="3">
    <source>
        <dbReference type="ARBA" id="ARBA00003976"/>
    </source>
</evidence>
<accession>A0A7J6UV24</accession>
<comment type="cofactor">
    <cofactor evidence="2">
        <name>Zn(2+)</name>
        <dbReference type="ChEBI" id="CHEBI:29105"/>
    </cofactor>
</comment>
<keyword evidence="6 16" id="KW-0808">Transferase</keyword>
<dbReference type="GO" id="GO:0016567">
    <property type="term" value="P:protein ubiquitination"/>
    <property type="evidence" value="ECO:0007669"/>
    <property type="project" value="InterPro"/>
</dbReference>
<keyword evidence="17" id="KW-1185">Reference proteome</keyword>
<dbReference type="GO" id="GO:0061630">
    <property type="term" value="F:ubiquitin protein ligase activity"/>
    <property type="evidence" value="ECO:0007669"/>
    <property type="project" value="UniProtKB-EC"/>
</dbReference>
<feature type="region of interest" description="Disordered" evidence="13">
    <location>
        <begin position="1"/>
        <end position="26"/>
    </location>
</feature>
<dbReference type="Proteomes" id="UP000554482">
    <property type="component" value="Unassembled WGS sequence"/>
</dbReference>
<dbReference type="InterPro" id="IPR001841">
    <property type="entry name" value="Znf_RING"/>
</dbReference>
<keyword evidence="8" id="KW-0677">Repeat</keyword>
<dbReference type="PANTHER" id="PTHR11685">
    <property type="entry name" value="RBR FAMILY RING FINGER AND IBR DOMAIN-CONTAINING"/>
    <property type="match status" value="1"/>
</dbReference>
<dbReference type="EMBL" id="JABWDY010042760">
    <property type="protein sequence ID" value="KAF5176419.1"/>
    <property type="molecule type" value="Genomic_DNA"/>
</dbReference>
<dbReference type="EC" id="2.3.2.31" evidence="5"/>
<keyword evidence="7" id="KW-0479">Metal-binding</keyword>
<dbReference type="InterPro" id="IPR031127">
    <property type="entry name" value="E3_UB_ligase_RBR"/>
</dbReference>
<dbReference type="InterPro" id="IPR044066">
    <property type="entry name" value="TRIAD_supradom"/>
</dbReference>
<evidence type="ECO:0000256" key="9">
    <source>
        <dbReference type="ARBA" id="ARBA00022771"/>
    </source>
</evidence>
<dbReference type="PROSITE" id="PS00518">
    <property type="entry name" value="ZF_RING_1"/>
    <property type="match status" value="1"/>
</dbReference>
<evidence type="ECO:0000259" key="14">
    <source>
        <dbReference type="PROSITE" id="PS50089"/>
    </source>
</evidence>
<dbReference type="PROSITE" id="PS51873">
    <property type="entry name" value="TRIAD"/>
    <property type="match status" value="1"/>
</dbReference>